<reference evidence="2" key="1">
    <citation type="journal article" date="2014" name="Front. Microbiol.">
        <title>High frequency of phylogenetically diverse reductive dehalogenase-homologous genes in deep subseafloor sedimentary metagenomes.</title>
        <authorList>
            <person name="Kawai M."/>
            <person name="Futagami T."/>
            <person name="Toyoda A."/>
            <person name="Takaki Y."/>
            <person name="Nishi S."/>
            <person name="Hori S."/>
            <person name="Arai W."/>
            <person name="Tsubouchi T."/>
            <person name="Morono Y."/>
            <person name="Uchiyama I."/>
            <person name="Ito T."/>
            <person name="Fujiyama A."/>
            <person name="Inagaki F."/>
            <person name="Takami H."/>
        </authorList>
    </citation>
    <scope>NUCLEOTIDE SEQUENCE</scope>
    <source>
        <strain evidence="2">Expedition CK06-06</strain>
    </source>
</reference>
<organism evidence="2">
    <name type="scientific">marine sediment metagenome</name>
    <dbReference type="NCBI Taxonomy" id="412755"/>
    <lineage>
        <taxon>unclassified sequences</taxon>
        <taxon>metagenomes</taxon>
        <taxon>ecological metagenomes</taxon>
    </lineage>
</organism>
<dbReference type="AlphaFoldDB" id="X0V527"/>
<comment type="caution">
    <text evidence="2">The sequence shown here is derived from an EMBL/GenBank/DDBJ whole genome shotgun (WGS) entry which is preliminary data.</text>
</comment>
<proteinExistence type="predicted"/>
<feature type="domain" description="KAP NTPase" evidence="1">
    <location>
        <begin position="57"/>
        <end position="115"/>
    </location>
</feature>
<name>X0V527_9ZZZZ</name>
<accession>X0V527</accession>
<evidence type="ECO:0000313" key="2">
    <source>
        <dbReference type="EMBL" id="GAG13299.1"/>
    </source>
</evidence>
<dbReference type="Pfam" id="PF07693">
    <property type="entry name" value="KAP_NTPase"/>
    <property type="match status" value="1"/>
</dbReference>
<protein>
    <recommendedName>
        <fullName evidence="1">KAP NTPase domain-containing protein</fullName>
    </recommendedName>
</protein>
<feature type="non-terminal residue" evidence="2">
    <location>
        <position position="1"/>
    </location>
</feature>
<dbReference type="InterPro" id="IPR011646">
    <property type="entry name" value="KAP_P-loop"/>
</dbReference>
<dbReference type="EMBL" id="BARS01024982">
    <property type="protein sequence ID" value="GAG13299.1"/>
    <property type="molecule type" value="Genomic_DNA"/>
</dbReference>
<feature type="non-terminal residue" evidence="2">
    <location>
        <position position="267"/>
    </location>
</feature>
<evidence type="ECO:0000259" key="1">
    <source>
        <dbReference type="Pfam" id="PF07693"/>
    </source>
</evidence>
<sequence length="267" mass="30483">ADAAVRGLLDQIVSKVEELVDCSGLGSLPEEYLDALRAGPNGWFGMIAAMLRKRRNPEEVIRAVQDVLLRIDKRVVVFVDDFDRLESKSKETQQAIAAALNQLQNLTTVQYVLCVGWMREGAGADLLKLTRFQELMPEVCREEVIERIKVLRDEAITGEQDVYYPWNLMKEGSEDPLYYSSLTASLNTNLGPQIAKLVRTPRELRAVELETREKWNGGLKGEISWYDLLLMSALKVSEPHVFEWIMREPHIFLQEVGYTRPTEEQKS</sequence>
<gene>
    <name evidence="2" type="ORF">S01H1_39564</name>
</gene>